<dbReference type="SUPFAM" id="SSF50044">
    <property type="entry name" value="SH3-domain"/>
    <property type="match status" value="1"/>
</dbReference>
<feature type="domain" description="SH3" evidence="4">
    <location>
        <begin position="340"/>
        <end position="397"/>
    </location>
</feature>
<dbReference type="InterPro" id="IPR027267">
    <property type="entry name" value="AH/BAR_dom_sf"/>
</dbReference>
<dbReference type="GeneID" id="64658170"/>
<evidence type="ECO:0000259" key="4">
    <source>
        <dbReference type="PROSITE" id="PS50002"/>
    </source>
</evidence>
<evidence type="ECO:0000259" key="5">
    <source>
        <dbReference type="PROSITE" id="PS51021"/>
    </source>
</evidence>
<evidence type="ECO:0008006" key="8">
    <source>
        <dbReference type="Google" id="ProtNLM"/>
    </source>
</evidence>
<dbReference type="InterPro" id="IPR036028">
    <property type="entry name" value="SH3-like_dom_sf"/>
</dbReference>
<dbReference type="InterPro" id="IPR004148">
    <property type="entry name" value="BAR_dom"/>
</dbReference>
<accession>A0AAD4HUB7</accession>
<dbReference type="PROSITE" id="PS51021">
    <property type="entry name" value="BAR"/>
    <property type="match status" value="1"/>
</dbReference>
<evidence type="ECO:0000313" key="7">
    <source>
        <dbReference type="Proteomes" id="UP001195769"/>
    </source>
</evidence>
<dbReference type="FunFam" id="2.30.30.40:FF:000100">
    <property type="entry name" value="SH3 domain-containing YSC84-like protein 1"/>
    <property type="match status" value="1"/>
</dbReference>
<evidence type="ECO:0000256" key="1">
    <source>
        <dbReference type="ARBA" id="ARBA00022443"/>
    </source>
</evidence>
<dbReference type="Gene3D" id="2.30.30.40">
    <property type="entry name" value="SH3 Domains"/>
    <property type="match status" value="1"/>
</dbReference>
<comment type="caution">
    <text evidence="6">The sequence shown here is derived from an EMBL/GenBank/DDBJ whole genome shotgun (WGS) entry which is preliminary data.</text>
</comment>
<dbReference type="GO" id="GO:0031097">
    <property type="term" value="C:medial cortex"/>
    <property type="evidence" value="ECO:0007669"/>
    <property type="project" value="TreeGrafter"/>
</dbReference>
<protein>
    <recommendedName>
        <fullName evidence="8">BAR-domain-containing protein</fullName>
    </recommendedName>
</protein>
<feature type="region of interest" description="Disordered" evidence="3">
    <location>
        <begin position="282"/>
        <end position="339"/>
    </location>
</feature>
<name>A0AAD4HUB7_9AGAM</name>
<keyword evidence="1 2" id="KW-0728">SH3 domain</keyword>
<dbReference type="PRINTS" id="PR00452">
    <property type="entry name" value="SH3DOMAIN"/>
</dbReference>
<dbReference type="RefSeq" id="XP_041234076.1">
    <property type="nucleotide sequence ID" value="XM_041363872.1"/>
</dbReference>
<dbReference type="AlphaFoldDB" id="A0AAD4HUB7"/>
<keyword evidence="7" id="KW-1185">Reference proteome</keyword>
<dbReference type="GO" id="GO:0008289">
    <property type="term" value="F:lipid binding"/>
    <property type="evidence" value="ECO:0007669"/>
    <property type="project" value="TreeGrafter"/>
</dbReference>
<dbReference type="CDD" id="cd07599">
    <property type="entry name" value="BAR_Rvs167p"/>
    <property type="match status" value="1"/>
</dbReference>
<dbReference type="InterPro" id="IPR001452">
    <property type="entry name" value="SH3_domain"/>
</dbReference>
<organism evidence="6 7">
    <name type="scientific">Suillus fuscotomentosus</name>
    <dbReference type="NCBI Taxonomy" id="1912939"/>
    <lineage>
        <taxon>Eukaryota</taxon>
        <taxon>Fungi</taxon>
        <taxon>Dikarya</taxon>
        <taxon>Basidiomycota</taxon>
        <taxon>Agaricomycotina</taxon>
        <taxon>Agaricomycetes</taxon>
        <taxon>Agaricomycetidae</taxon>
        <taxon>Boletales</taxon>
        <taxon>Suillineae</taxon>
        <taxon>Suillaceae</taxon>
        <taxon>Suillus</taxon>
    </lineage>
</organism>
<dbReference type="SMART" id="SM00721">
    <property type="entry name" value="BAR"/>
    <property type="match status" value="1"/>
</dbReference>
<reference evidence="6" key="1">
    <citation type="journal article" date="2020" name="New Phytol.">
        <title>Comparative genomics reveals dynamic genome evolution in host specialist ectomycorrhizal fungi.</title>
        <authorList>
            <person name="Lofgren L.A."/>
            <person name="Nguyen N.H."/>
            <person name="Vilgalys R."/>
            <person name="Ruytinx J."/>
            <person name="Liao H.L."/>
            <person name="Branco S."/>
            <person name="Kuo A."/>
            <person name="LaButti K."/>
            <person name="Lipzen A."/>
            <person name="Andreopoulos W."/>
            <person name="Pangilinan J."/>
            <person name="Riley R."/>
            <person name="Hundley H."/>
            <person name="Na H."/>
            <person name="Barry K."/>
            <person name="Grigoriev I.V."/>
            <person name="Stajich J.E."/>
            <person name="Kennedy P.G."/>
        </authorList>
    </citation>
    <scope>NUCLEOTIDE SEQUENCE</scope>
    <source>
        <strain evidence="6">FC203</strain>
    </source>
</reference>
<sequence>MKGFTKAIKRTPHLVTSKVGFAKKSSDPEFDDYNRHFISLEQATEKLLKDTRIFSEAVLTLFTSSVGFANHFNFIFSPMGGEYNLQGKHPSCEATVANTPPYSTSLDELRSAISPELELIESRIVAPSSKLIRKSITKRDHKLVDYDRFNNSLTKLRDKKEKSLSDEKNLFKLEQDFEIATNEYDYINNALKTDLPHFMQLSTHFIEPLFHSFYYMQLNIYYLFLEKMNSFAEGRYDVTNAPGAQIQADYEEKRTDAWSQIEDLQPLQVLVVGAAAQCHHPEQRPTSSFIKKPPPAPPGQTPAPPPPYSAASNDSGAGTTAAIKRPPPPPPVKPKPKPEPAVEYVTALYDFDAQAEGDLSFKTGDRIEIVTKTESQEDWWTGRLNGDQGVFPGNYVQ</sequence>
<dbReference type="InterPro" id="IPR046982">
    <property type="entry name" value="BIN3/RVS161-like"/>
</dbReference>
<evidence type="ECO:0000313" key="6">
    <source>
        <dbReference type="EMBL" id="KAG1908501.1"/>
    </source>
</evidence>
<evidence type="ECO:0000256" key="3">
    <source>
        <dbReference type="SAM" id="MobiDB-lite"/>
    </source>
</evidence>
<dbReference type="SMART" id="SM00326">
    <property type="entry name" value="SH3"/>
    <property type="match status" value="1"/>
</dbReference>
<dbReference type="Proteomes" id="UP001195769">
    <property type="component" value="Unassembled WGS sequence"/>
</dbReference>
<dbReference type="Gene3D" id="1.20.1270.60">
    <property type="entry name" value="Arfaptin homology (AH) domain/BAR domain"/>
    <property type="match status" value="1"/>
</dbReference>
<proteinExistence type="predicted"/>
<dbReference type="GO" id="GO:0043332">
    <property type="term" value="C:mating projection tip"/>
    <property type="evidence" value="ECO:0007669"/>
    <property type="project" value="TreeGrafter"/>
</dbReference>
<dbReference type="GO" id="GO:0006897">
    <property type="term" value="P:endocytosis"/>
    <property type="evidence" value="ECO:0007669"/>
    <property type="project" value="InterPro"/>
</dbReference>
<gene>
    <name evidence="6" type="ORF">F5891DRAFT_1124269</name>
</gene>
<dbReference type="SUPFAM" id="SSF103657">
    <property type="entry name" value="BAR/IMD domain-like"/>
    <property type="match status" value="1"/>
</dbReference>
<evidence type="ECO:0000256" key="2">
    <source>
        <dbReference type="PROSITE-ProRule" id="PRU00192"/>
    </source>
</evidence>
<feature type="compositionally biased region" description="Pro residues" evidence="3">
    <location>
        <begin position="292"/>
        <end position="308"/>
    </location>
</feature>
<dbReference type="GO" id="GO:0097320">
    <property type="term" value="P:plasma membrane tubulation"/>
    <property type="evidence" value="ECO:0007669"/>
    <property type="project" value="TreeGrafter"/>
</dbReference>
<dbReference type="PANTHER" id="PTHR47174">
    <property type="entry name" value="BRIDGING INTEGRATOR 3"/>
    <property type="match status" value="1"/>
</dbReference>
<dbReference type="EMBL" id="JABBWK010000001">
    <property type="protein sequence ID" value="KAG1908501.1"/>
    <property type="molecule type" value="Genomic_DNA"/>
</dbReference>
<dbReference type="PROSITE" id="PS50002">
    <property type="entry name" value="SH3"/>
    <property type="match status" value="1"/>
</dbReference>
<dbReference type="GO" id="GO:0030479">
    <property type="term" value="C:actin cortical patch"/>
    <property type="evidence" value="ECO:0007669"/>
    <property type="project" value="TreeGrafter"/>
</dbReference>
<dbReference type="Pfam" id="PF03114">
    <property type="entry name" value="BAR"/>
    <property type="match status" value="1"/>
</dbReference>
<dbReference type="Pfam" id="PF00018">
    <property type="entry name" value="SH3_1"/>
    <property type="match status" value="1"/>
</dbReference>
<dbReference type="GO" id="GO:0051666">
    <property type="term" value="P:actin cortical patch localization"/>
    <property type="evidence" value="ECO:0007669"/>
    <property type="project" value="InterPro"/>
</dbReference>
<dbReference type="GO" id="GO:1990528">
    <property type="term" value="C:Rvs161p-Rvs167p complex"/>
    <property type="evidence" value="ECO:0007669"/>
    <property type="project" value="TreeGrafter"/>
</dbReference>
<dbReference type="PANTHER" id="PTHR47174:SF1">
    <property type="entry name" value="REDUCED VIABILITY UPON STARVATION PROTEIN 167"/>
    <property type="match status" value="1"/>
</dbReference>
<feature type="domain" description="BAR" evidence="5">
    <location>
        <begin position="15"/>
        <end position="241"/>
    </location>
</feature>